<evidence type="ECO:0000313" key="2">
    <source>
        <dbReference type="Proteomes" id="UP000054248"/>
    </source>
</evidence>
<sequence length="107" mass="11557">MTWYNRGKDGKGLSSTADFAALAISDPLGNTPCIGGYQGATQIISWSLDQDGWLQSHSNIDQTRHQNLFFPVLGAADGNNIQACLPPGLDHLGIEANRVFTMKLEPV</sequence>
<accession>A0A0C3QVN7</accession>
<name>A0A0C3QVN7_9AGAM</name>
<dbReference type="HOGENOM" id="CLU_2211909_0_0_1"/>
<protein>
    <submittedName>
        <fullName evidence="1">Uncharacterized protein</fullName>
    </submittedName>
</protein>
<reference evidence="1 2" key="1">
    <citation type="submission" date="2014-04" db="EMBL/GenBank/DDBJ databases">
        <authorList>
            <consortium name="DOE Joint Genome Institute"/>
            <person name="Kuo A."/>
            <person name="Girlanda M."/>
            <person name="Perotto S."/>
            <person name="Kohler A."/>
            <person name="Nagy L.G."/>
            <person name="Floudas D."/>
            <person name="Copeland A."/>
            <person name="Barry K.W."/>
            <person name="Cichocki N."/>
            <person name="Veneault-Fourrey C."/>
            <person name="LaButti K."/>
            <person name="Lindquist E.A."/>
            <person name="Lipzen A."/>
            <person name="Lundell T."/>
            <person name="Morin E."/>
            <person name="Murat C."/>
            <person name="Sun H."/>
            <person name="Tunlid A."/>
            <person name="Henrissat B."/>
            <person name="Grigoriev I.V."/>
            <person name="Hibbett D.S."/>
            <person name="Martin F."/>
            <person name="Nordberg H.P."/>
            <person name="Cantor M.N."/>
            <person name="Hua S.X."/>
        </authorList>
    </citation>
    <scope>NUCLEOTIDE SEQUENCE [LARGE SCALE GENOMIC DNA]</scope>
    <source>
        <strain evidence="1 2">MUT 4182</strain>
    </source>
</reference>
<reference evidence="2" key="2">
    <citation type="submission" date="2015-01" db="EMBL/GenBank/DDBJ databases">
        <title>Evolutionary Origins and Diversification of the Mycorrhizal Mutualists.</title>
        <authorList>
            <consortium name="DOE Joint Genome Institute"/>
            <consortium name="Mycorrhizal Genomics Consortium"/>
            <person name="Kohler A."/>
            <person name="Kuo A."/>
            <person name="Nagy L.G."/>
            <person name="Floudas D."/>
            <person name="Copeland A."/>
            <person name="Barry K.W."/>
            <person name="Cichocki N."/>
            <person name="Veneault-Fourrey C."/>
            <person name="LaButti K."/>
            <person name="Lindquist E.A."/>
            <person name="Lipzen A."/>
            <person name="Lundell T."/>
            <person name="Morin E."/>
            <person name="Murat C."/>
            <person name="Riley R."/>
            <person name="Ohm R."/>
            <person name="Sun H."/>
            <person name="Tunlid A."/>
            <person name="Henrissat B."/>
            <person name="Grigoriev I.V."/>
            <person name="Hibbett D.S."/>
            <person name="Martin F."/>
        </authorList>
    </citation>
    <scope>NUCLEOTIDE SEQUENCE [LARGE SCALE GENOMIC DNA]</scope>
    <source>
        <strain evidence="2">MUT 4182</strain>
    </source>
</reference>
<proteinExistence type="predicted"/>
<organism evidence="1 2">
    <name type="scientific">Tulasnella calospora MUT 4182</name>
    <dbReference type="NCBI Taxonomy" id="1051891"/>
    <lineage>
        <taxon>Eukaryota</taxon>
        <taxon>Fungi</taxon>
        <taxon>Dikarya</taxon>
        <taxon>Basidiomycota</taxon>
        <taxon>Agaricomycotina</taxon>
        <taxon>Agaricomycetes</taxon>
        <taxon>Cantharellales</taxon>
        <taxon>Tulasnellaceae</taxon>
        <taxon>Tulasnella</taxon>
    </lineage>
</organism>
<gene>
    <name evidence="1" type="ORF">M407DRAFT_240895</name>
</gene>
<keyword evidence="2" id="KW-1185">Reference proteome</keyword>
<dbReference type="EMBL" id="KN822946">
    <property type="protein sequence ID" value="KIO33706.1"/>
    <property type="molecule type" value="Genomic_DNA"/>
</dbReference>
<dbReference type="Proteomes" id="UP000054248">
    <property type="component" value="Unassembled WGS sequence"/>
</dbReference>
<evidence type="ECO:0000313" key="1">
    <source>
        <dbReference type="EMBL" id="KIO33706.1"/>
    </source>
</evidence>
<dbReference type="AlphaFoldDB" id="A0A0C3QVN7"/>